<dbReference type="InParanoid" id="A0A165H5A1"/>
<evidence type="ECO:0000313" key="3">
    <source>
        <dbReference type="EMBL" id="KZF23003.1"/>
    </source>
</evidence>
<dbReference type="GeneID" id="28897778"/>
<dbReference type="AlphaFoldDB" id="A0A165H5A1"/>
<feature type="region of interest" description="Disordered" evidence="1">
    <location>
        <begin position="226"/>
        <end position="278"/>
    </location>
</feature>
<dbReference type="Proteomes" id="UP000076632">
    <property type="component" value="Unassembled WGS sequence"/>
</dbReference>
<sequence length="767" mass="83636">MVSAPDIITYIGVPLAVLGVLPILYTCVKVLLTAQQVKKELKVNHLAREAVIRSSTISGVIEIELPRRQIASLDRHDPGYWALSTKPSTLKGGSWSIFNWDALVTGHGLYRIQYKEELRQPQAEIDFEQLIAFLLDRGALPCVDGFRMLRTSGLWTPTGTTLLLSPDTTEAVLKTVLPDDSDGILSLAVQWKSEWGSRTAESLPPYWMRLEGGKCKGGRQWWMDGVENAPDVNGREADKEEGKAEEVKGEESKDMLEKQQQQQQPEKTTPPEQIDMSAIPIRIRVGLDGIMCAEAERSTEYQESSSHPTKHDDTNITPAQVQPLPHTSPTNNPDFSPNYIPIYHLQSFPFSSSFTLSSYSSSASTIAVSSTSNSHPRASIPASTWFASAATALTASKALHLWSYTIPDSILSFASKDSVPCGVMVLLGLMNESDTPAWSTPFEDPEVEAQRKHAKFQDWSRRVAAEGGLPPDQRADAAKKRMLDDHWAFVTEMNDRAARKREWEKRRVGEALVSPRLSVGRVAREGVRWLWGECLCSGDLGSGDVRSNDCSSASHPGGVQEGQQNEEVRNGQAQQQEQAPSIQEIVESLLHSMILDPVLTHNVTEMLNVWLHWSDSGGMNTTQWEYLIADNSADNSHNSSGVPKRQTRKKMFVLAACILALIAGDDAAGDAGGVGDVMNGGKDGDGGGNVMPSGWAASRDRSNTGFASWKSAGSTMRTMSGLSAGMLNAGGGGGGNVGMTGTKTAVRSTVSEDMREVIKSWRKVRLG</sequence>
<keyword evidence="4" id="KW-1185">Reference proteome</keyword>
<dbReference type="OrthoDB" id="3166386at2759"/>
<feature type="compositionally biased region" description="Low complexity" evidence="1">
    <location>
        <begin position="258"/>
        <end position="273"/>
    </location>
</feature>
<name>A0A165H5A1_XYLHT</name>
<feature type="region of interest" description="Disordered" evidence="1">
    <location>
        <begin position="546"/>
        <end position="580"/>
    </location>
</feature>
<protein>
    <submittedName>
        <fullName evidence="3">Uncharacterized protein</fullName>
    </submittedName>
</protein>
<feature type="transmembrane region" description="Helical" evidence="2">
    <location>
        <begin position="7"/>
        <end position="25"/>
    </location>
</feature>
<organism evidence="3 4">
    <name type="scientific">Xylona heveae (strain CBS 132557 / TC161)</name>
    <dbReference type="NCBI Taxonomy" id="1328760"/>
    <lineage>
        <taxon>Eukaryota</taxon>
        <taxon>Fungi</taxon>
        <taxon>Dikarya</taxon>
        <taxon>Ascomycota</taxon>
        <taxon>Pezizomycotina</taxon>
        <taxon>Xylonomycetes</taxon>
        <taxon>Xylonales</taxon>
        <taxon>Xylonaceae</taxon>
        <taxon>Xylona</taxon>
    </lineage>
</organism>
<evidence type="ECO:0000256" key="1">
    <source>
        <dbReference type="SAM" id="MobiDB-lite"/>
    </source>
</evidence>
<dbReference type="RefSeq" id="XP_018188558.1">
    <property type="nucleotide sequence ID" value="XM_018332641.1"/>
</dbReference>
<dbReference type="STRING" id="1328760.A0A165H5A1"/>
<keyword evidence="2" id="KW-1133">Transmembrane helix</keyword>
<dbReference type="EMBL" id="KV407458">
    <property type="protein sequence ID" value="KZF23003.1"/>
    <property type="molecule type" value="Genomic_DNA"/>
</dbReference>
<evidence type="ECO:0000256" key="2">
    <source>
        <dbReference type="SAM" id="Phobius"/>
    </source>
</evidence>
<feature type="region of interest" description="Disordered" evidence="1">
    <location>
        <begin position="681"/>
        <end position="700"/>
    </location>
</feature>
<feature type="region of interest" description="Disordered" evidence="1">
    <location>
        <begin position="297"/>
        <end position="335"/>
    </location>
</feature>
<feature type="compositionally biased region" description="Polar residues" evidence="1">
    <location>
        <begin position="315"/>
        <end position="335"/>
    </location>
</feature>
<keyword evidence="2" id="KW-0812">Transmembrane</keyword>
<feature type="compositionally biased region" description="Basic and acidic residues" evidence="1">
    <location>
        <begin position="233"/>
        <end position="257"/>
    </location>
</feature>
<reference evidence="3 4" key="1">
    <citation type="journal article" date="2016" name="Fungal Biol.">
        <title>The genome of Xylona heveae provides a window into fungal endophytism.</title>
        <authorList>
            <person name="Gazis R."/>
            <person name="Kuo A."/>
            <person name="Riley R."/>
            <person name="LaButti K."/>
            <person name="Lipzen A."/>
            <person name="Lin J."/>
            <person name="Amirebrahimi M."/>
            <person name="Hesse C.N."/>
            <person name="Spatafora J.W."/>
            <person name="Henrissat B."/>
            <person name="Hainaut M."/>
            <person name="Grigoriev I.V."/>
            <person name="Hibbett D.S."/>
        </authorList>
    </citation>
    <scope>NUCLEOTIDE SEQUENCE [LARGE SCALE GENOMIC DNA]</scope>
    <source>
        <strain evidence="3 4">TC161</strain>
    </source>
</reference>
<keyword evidence="2" id="KW-0472">Membrane</keyword>
<proteinExistence type="predicted"/>
<accession>A0A165H5A1</accession>
<evidence type="ECO:0000313" key="4">
    <source>
        <dbReference type="Proteomes" id="UP000076632"/>
    </source>
</evidence>
<gene>
    <name evidence="3" type="ORF">L228DRAFT_247444</name>
</gene>